<keyword evidence="1" id="KW-0812">Transmembrane</keyword>
<dbReference type="WBParaSite" id="ASIM_0000272101-mRNA-1">
    <property type="protein sequence ID" value="ASIM_0000272101-mRNA-1"/>
    <property type="gene ID" value="ASIM_0000272101"/>
</dbReference>
<dbReference type="PANTHER" id="PTHR37415">
    <property type="entry name" value="EFF-1A"/>
    <property type="match status" value="1"/>
</dbReference>
<dbReference type="InterPro" id="IPR043076">
    <property type="entry name" value="Fusogen_EFF/AFF_dom3"/>
</dbReference>
<dbReference type="Pfam" id="PF14884">
    <property type="entry name" value="EFF-AFF"/>
    <property type="match status" value="1"/>
</dbReference>
<name>A0A0M3J591_ANISI</name>
<evidence type="ECO:0000256" key="1">
    <source>
        <dbReference type="SAM" id="Phobius"/>
    </source>
</evidence>
<proteinExistence type="predicted"/>
<dbReference type="InterPro" id="IPR029213">
    <property type="entry name" value="Fusogen_EFF/AFF"/>
</dbReference>
<evidence type="ECO:0000313" key="2">
    <source>
        <dbReference type="WBParaSite" id="ASIM_0000272101-mRNA-1"/>
    </source>
</evidence>
<dbReference type="GO" id="GO:0000768">
    <property type="term" value="P:syncytium formation by plasma membrane fusion"/>
    <property type="evidence" value="ECO:0007669"/>
    <property type="project" value="TreeGrafter"/>
</dbReference>
<protein>
    <submittedName>
        <fullName evidence="2">ENV1 protein</fullName>
    </submittedName>
</protein>
<keyword evidence="1" id="KW-0472">Membrane</keyword>
<keyword evidence="1" id="KW-1133">Transmembrane helix</keyword>
<dbReference type="PANTHER" id="PTHR37415:SF1">
    <property type="entry name" value="CELL FUSION PROTEIN AFF-1"/>
    <property type="match status" value="1"/>
</dbReference>
<dbReference type="AlphaFoldDB" id="A0A0M3J591"/>
<dbReference type="Gene3D" id="2.60.40.3980">
    <property type="entry name" value="Cell-cell fusogen EFF/AFF, domain 3"/>
    <property type="match status" value="1"/>
</dbReference>
<sequence length="147" mass="16683">LSTEWSFSVEMGSKVRSSFMTIIGGLSSTINSDRFVCLHPVGNTYGEICNWLRYESKSLKADNHQAHRWYVGIGECPGCNERGVDNFLQKLDPREWMNGLNSTTEIVTCILEITLVITAILITILIITKCLIPLIKFFICFTKPYKK</sequence>
<dbReference type="GO" id="GO:0044291">
    <property type="term" value="C:cell-cell contact zone"/>
    <property type="evidence" value="ECO:0007669"/>
    <property type="project" value="TreeGrafter"/>
</dbReference>
<accession>A0A0M3J591</accession>
<reference evidence="2" key="1">
    <citation type="submission" date="2017-02" db="UniProtKB">
        <authorList>
            <consortium name="WormBaseParasite"/>
        </authorList>
    </citation>
    <scope>IDENTIFICATION</scope>
</reference>
<feature type="transmembrane region" description="Helical" evidence="1">
    <location>
        <begin position="113"/>
        <end position="139"/>
    </location>
</feature>
<organism evidence="2">
    <name type="scientific">Anisakis simplex</name>
    <name type="common">Herring worm</name>
    <dbReference type="NCBI Taxonomy" id="6269"/>
    <lineage>
        <taxon>Eukaryota</taxon>
        <taxon>Metazoa</taxon>
        <taxon>Ecdysozoa</taxon>
        <taxon>Nematoda</taxon>
        <taxon>Chromadorea</taxon>
        <taxon>Rhabditida</taxon>
        <taxon>Spirurina</taxon>
        <taxon>Ascaridomorpha</taxon>
        <taxon>Ascaridoidea</taxon>
        <taxon>Anisakidae</taxon>
        <taxon>Anisakis</taxon>
        <taxon>Anisakis simplex complex</taxon>
    </lineage>
</organism>